<evidence type="ECO:0000313" key="1">
    <source>
        <dbReference type="EMBL" id="OIQ93380.1"/>
    </source>
</evidence>
<sequence>MPQPQARRRLLHHRAFDVRVHARDDGLWDAEVELIDRKPRDLELASGTRAAGEPIHHMLLCVTIDAQYTVVDSHSTTLASPYPGYCEAHGDAYRRLIGLNLMRGFAHEAKALLHGVRGCTHLTESLRLLPTAVVQALAGERVDAAGDDGERMPFQLDRCHALRLDGPTVLRYYPRWARRVETPEPVEPA</sequence>
<evidence type="ECO:0008006" key="2">
    <source>
        <dbReference type="Google" id="ProtNLM"/>
    </source>
</evidence>
<name>A0A1J5RMU2_9ZZZZ</name>
<proteinExistence type="predicted"/>
<accession>A0A1J5RMU2</accession>
<dbReference type="AlphaFoldDB" id="A0A1J5RMU2"/>
<organism evidence="1">
    <name type="scientific">mine drainage metagenome</name>
    <dbReference type="NCBI Taxonomy" id="410659"/>
    <lineage>
        <taxon>unclassified sequences</taxon>
        <taxon>metagenomes</taxon>
        <taxon>ecological metagenomes</taxon>
    </lineage>
</organism>
<dbReference type="InterPro" id="IPR021312">
    <property type="entry name" value="DUF2889"/>
</dbReference>
<dbReference type="Pfam" id="PF11136">
    <property type="entry name" value="DUF2889"/>
    <property type="match status" value="1"/>
</dbReference>
<reference evidence="1" key="1">
    <citation type="submission" date="2016-10" db="EMBL/GenBank/DDBJ databases">
        <title>Sequence of Gallionella enrichment culture.</title>
        <authorList>
            <person name="Poehlein A."/>
            <person name="Muehling M."/>
            <person name="Daniel R."/>
        </authorList>
    </citation>
    <scope>NUCLEOTIDE SEQUENCE</scope>
</reference>
<protein>
    <recommendedName>
        <fullName evidence="2">DUF2889 domain-containing protein</fullName>
    </recommendedName>
</protein>
<dbReference type="EMBL" id="MLJW01000208">
    <property type="protein sequence ID" value="OIQ93380.1"/>
    <property type="molecule type" value="Genomic_DNA"/>
</dbReference>
<comment type="caution">
    <text evidence="1">The sequence shown here is derived from an EMBL/GenBank/DDBJ whole genome shotgun (WGS) entry which is preliminary data.</text>
</comment>
<gene>
    <name evidence="1" type="ORF">GALL_246200</name>
</gene>